<sequence>MGHFDDVDFLCINDGNIFFRDHCEYADKIEGILIFTRKSSMYSFLLDVYKYGSAIALQRRKRPKLYLYADTYLWDFVPDSTTLNEVQHIFDSEVKGLQGLGFDLHESLESGLMYNIPYKAQLYILQQIIEWGGAWTNASKNNWQGITKPSVQASSMLFFFLKIWADPQYSHSIGMTEDPDKDILFQFLEKYAVDVFKYECLLYGVNLFKDAVVGNGKKWLREKYLKFKEYLNNPDNTFDGDLRGHVAESNASYWLLKQYIKALEPMLMSQTTSVLVTNKPPKPLCHDEL</sequence>
<evidence type="ECO:0000313" key="2">
    <source>
        <dbReference type="Proteomes" id="UP000278807"/>
    </source>
</evidence>
<organism evidence="3">
    <name type="scientific">Rodentolepis nana</name>
    <name type="common">Dwarf tapeworm</name>
    <name type="synonym">Hymenolepis nana</name>
    <dbReference type="NCBI Taxonomy" id="102285"/>
    <lineage>
        <taxon>Eukaryota</taxon>
        <taxon>Metazoa</taxon>
        <taxon>Spiralia</taxon>
        <taxon>Lophotrochozoa</taxon>
        <taxon>Platyhelminthes</taxon>
        <taxon>Cestoda</taxon>
        <taxon>Eucestoda</taxon>
        <taxon>Cyclophyllidea</taxon>
        <taxon>Hymenolepididae</taxon>
        <taxon>Rodentolepis</taxon>
    </lineage>
</organism>
<dbReference type="EMBL" id="UZAE01002252">
    <property type="protein sequence ID" value="VDN99557.1"/>
    <property type="molecule type" value="Genomic_DNA"/>
</dbReference>
<name>A0A0R3T9G0_RODNA</name>
<reference evidence="3" key="1">
    <citation type="submission" date="2017-02" db="UniProtKB">
        <authorList>
            <consortium name="WormBaseParasite"/>
        </authorList>
    </citation>
    <scope>IDENTIFICATION</scope>
</reference>
<keyword evidence="2" id="KW-1185">Reference proteome</keyword>
<protein>
    <submittedName>
        <fullName evidence="3">RNA-directed RNA polymerase</fullName>
    </submittedName>
</protein>
<dbReference type="WBParaSite" id="HNAJ_0000369901-mRNA-1">
    <property type="protein sequence ID" value="HNAJ_0000369901-mRNA-1"/>
    <property type="gene ID" value="HNAJ_0000369901"/>
</dbReference>
<proteinExistence type="predicted"/>
<accession>A0A0R3T9G0</accession>
<gene>
    <name evidence="1" type="ORF">HNAJ_LOCUS3698</name>
</gene>
<dbReference type="Proteomes" id="UP000278807">
    <property type="component" value="Unassembled WGS sequence"/>
</dbReference>
<evidence type="ECO:0000313" key="1">
    <source>
        <dbReference type="EMBL" id="VDN99557.1"/>
    </source>
</evidence>
<evidence type="ECO:0000313" key="3">
    <source>
        <dbReference type="WBParaSite" id="HNAJ_0000369901-mRNA-1"/>
    </source>
</evidence>
<dbReference type="AlphaFoldDB" id="A0A0R3T9G0"/>
<reference evidence="1 2" key="2">
    <citation type="submission" date="2018-11" db="EMBL/GenBank/DDBJ databases">
        <authorList>
            <consortium name="Pathogen Informatics"/>
        </authorList>
    </citation>
    <scope>NUCLEOTIDE SEQUENCE [LARGE SCALE GENOMIC DNA]</scope>
</reference>